<gene>
    <name evidence="8" type="ORF">TUM4438_31160</name>
</gene>
<evidence type="ECO:0000256" key="5">
    <source>
        <dbReference type="ARBA" id="ARBA00022989"/>
    </source>
</evidence>
<keyword evidence="9" id="KW-1185">Reference proteome</keyword>
<evidence type="ECO:0000256" key="4">
    <source>
        <dbReference type="ARBA" id="ARBA00022692"/>
    </source>
</evidence>
<name>A0ABQ4PLB9_9GAMM</name>
<dbReference type="CDD" id="cd01127">
    <property type="entry name" value="TrwB_TraG_TraD_VirD4"/>
    <property type="match status" value="1"/>
</dbReference>
<dbReference type="PANTHER" id="PTHR37937:SF1">
    <property type="entry name" value="CONJUGATIVE TRANSFER: DNA TRANSPORT"/>
    <property type="match status" value="1"/>
</dbReference>
<comment type="subcellular location">
    <subcellularLocation>
        <location evidence="1">Cell membrane</location>
        <topology evidence="1">Multi-pass membrane protein</topology>
    </subcellularLocation>
</comment>
<keyword evidence="4 7" id="KW-0812">Transmembrane</keyword>
<accession>A0ABQ4PLB9</accession>
<comment type="similarity">
    <text evidence="2">Belongs to the VirD4/TraG family.</text>
</comment>
<dbReference type="Gene3D" id="3.40.50.300">
    <property type="entry name" value="P-loop containing nucleotide triphosphate hydrolases"/>
    <property type="match status" value="1"/>
</dbReference>
<dbReference type="PANTHER" id="PTHR37937">
    <property type="entry name" value="CONJUGATIVE TRANSFER: DNA TRANSPORT"/>
    <property type="match status" value="1"/>
</dbReference>
<feature type="transmembrane region" description="Helical" evidence="7">
    <location>
        <begin position="61"/>
        <end position="86"/>
    </location>
</feature>
<feature type="transmembrane region" description="Helical" evidence="7">
    <location>
        <begin position="6"/>
        <end position="30"/>
    </location>
</feature>
<evidence type="ECO:0000256" key="7">
    <source>
        <dbReference type="SAM" id="Phobius"/>
    </source>
</evidence>
<reference evidence="8" key="1">
    <citation type="submission" date="2021-05" db="EMBL/GenBank/DDBJ databases">
        <title>Molecular characterization for Shewanella algae harboring chromosomal blaOXA-55-like strains isolated from clinical and environment sample.</title>
        <authorList>
            <person name="Ohama Y."/>
            <person name="Aoki K."/>
            <person name="Harada S."/>
            <person name="Moriya K."/>
            <person name="Ishii Y."/>
            <person name="Tateda K."/>
        </authorList>
    </citation>
    <scope>NUCLEOTIDE SEQUENCE</scope>
    <source>
        <strain evidence="8">JCM 11563</strain>
    </source>
</reference>
<dbReference type="EMBL" id="BPEY01000062">
    <property type="protein sequence ID" value="GIU48851.1"/>
    <property type="molecule type" value="Genomic_DNA"/>
</dbReference>
<protein>
    <submittedName>
        <fullName evidence="8">Protein VirD4</fullName>
    </submittedName>
</protein>
<proteinExistence type="inferred from homology"/>
<evidence type="ECO:0000313" key="9">
    <source>
        <dbReference type="Proteomes" id="UP000887104"/>
    </source>
</evidence>
<evidence type="ECO:0000313" key="8">
    <source>
        <dbReference type="EMBL" id="GIU48851.1"/>
    </source>
</evidence>
<dbReference type="Proteomes" id="UP000887104">
    <property type="component" value="Unassembled WGS sequence"/>
</dbReference>
<organism evidence="8 9">
    <name type="scientific">Shewanella sairae</name>
    <dbReference type="NCBI Taxonomy" id="190310"/>
    <lineage>
        <taxon>Bacteria</taxon>
        <taxon>Pseudomonadati</taxon>
        <taxon>Pseudomonadota</taxon>
        <taxon>Gammaproteobacteria</taxon>
        <taxon>Alteromonadales</taxon>
        <taxon>Shewanellaceae</taxon>
        <taxon>Shewanella</taxon>
    </lineage>
</organism>
<dbReference type="InterPro" id="IPR051539">
    <property type="entry name" value="T4SS-coupling_protein"/>
</dbReference>
<evidence type="ECO:0000256" key="6">
    <source>
        <dbReference type="ARBA" id="ARBA00023136"/>
    </source>
</evidence>
<dbReference type="SUPFAM" id="SSF52540">
    <property type="entry name" value="P-loop containing nucleoside triphosphate hydrolases"/>
    <property type="match status" value="1"/>
</dbReference>
<dbReference type="InterPro" id="IPR003688">
    <property type="entry name" value="TraG/VirD4"/>
</dbReference>
<sequence length="610" mass="68221">MSKLSITLTLVISTIIFAVMGLYTGGHVFLKLADIDTSILTHTTLFDYYKLYHADKEVMKLLTGGFATGVFTALFPSLFALFIYFMSLEKEELYGSARFINDIELKESGLVDREGKYPEILIGEVLSGKYKGQLLRMRGQKFAGCAAPTRSGKGVGLVIPNCVNFADTIVVMDTKLENFRKTAGFRESVGQEVFLFSPDGFALDEKVDAANMTLRSHRWNCLSYVRRSPIYRNGDILTIADIFYPNNGGENQMWQKAAGDLFKCLVLYMLDHEDVGMNVSMPQLLKLTTPEGGLQAWMKEQIEIGKISDDCKAGFFGYCAAPDKTAGSILTNFLTPLSIFSDAVCAQSTNGDDFDLRDVRRKRMSIYIGIRPANLGRFSGLLNLFFSQLISENTQVLPEFDDTLKYQCLMILDEFTSLGRVDIIQKSIGLTAGYNMRFLIIYQTDAQLTESKNYGKDGAAVLKDNISVKSIYPPKVVDATTKEISETLGYKTVNVRKKSRTKGVTTTSYDQVQRALMMPQEIVDLGIKKYKTKKGVKTELGEYQLIIIENNRPIKAKKIIYFDIPAFAERVTYSENNPPNIPLLDLSMGDIPLPPEAKLPAMEPIVRCID</sequence>
<dbReference type="Pfam" id="PF02534">
    <property type="entry name" value="T4SS-DNA_transf"/>
    <property type="match status" value="1"/>
</dbReference>
<evidence type="ECO:0000256" key="1">
    <source>
        <dbReference type="ARBA" id="ARBA00004651"/>
    </source>
</evidence>
<keyword evidence="3" id="KW-1003">Cell membrane</keyword>
<evidence type="ECO:0000256" key="3">
    <source>
        <dbReference type="ARBA" id="ARBA00022475"/>
    </source>
</evidence>
<evidence type="ECO:0000256" key="2">
    <source>
        <dbReference type="ARBA" id="ARBA00008806"/>
    </source>
</evidence>
<dbReference type="RefSeq" id="WP_220782090.1">
    <property type="nucleotide sequence ID" value="NZ_BPEY01000062.1"/>
</dbReference>
<comment type="caution">
    <text evidence="8">The sequence shown here is derived from an EMBL/GenBank/DDBJ whole genome shotgun (WGS) entry which is preliminary data.</text>
</comment>
<keyword evidence="5 7" id="KW-1133">Transmembrane helix</keyword>
<dbReference type="InterPro" id="IPR027417">
    <property type="entry name" value="P-loop_NTPase"/>
</dbReference>
<keyword evidence="6 7" id="KW-0472">Membrane</keyword>